<reference evidence="1" key="1">
    <citation type="journal article" date="2014" name="Int. J. Syst. Evol. Microbiol.">
        <title>Complete genome sequence of Corynebacterium casei LMG S-19264T (=DSM 44701T), isolated from a smear-ripened cheese.</title>
        <authorList>
            <consortium name="US DOE Joint Genome Institute (JGI-PGF)"/>
            <person name="Walter F."/>
            <person name="Albersmeier A."/>
            <person name="Kalinowski J."/>
            <person name="Ruckert C."/>
        </authorList>
    </citation>
    <scope>NUCLEOTIDE SEQUENCE</scope>
    <source>
        <strain evidence="1">CGMCC 1.15958</strain>
    </source>
</reference>
<gene>
    <name evidence="1" type="ORF">GCM10011514_46770</name>
</gene>
<organism evidence="1 2">
    <name type="scientific">Emticicia aquatilis</name>
    <dbReference type="NCBI Taxonomy" id="1537369"/>
    <lineage>
        <taxon>Bacteria</taxon>
        <taxon>Pseudomonadati</taxon>
        <taxon>Bacteroidota</taxon>
        <taxon>Cytophagia</taxon>
        <taxon>Cytophagales</taxon>
        <taxon>Leadbetterellaceae</taxon>
        <taxon>Emticicia</taxon>
    </lineage>
</organism>
<evidence type="ECO:0000313" key="2">
    <source>
        <dbReference type="Proteomes" id="UP000609064"/>
    </source>
</evidence>
<sequence length="134" mass="15014">MKNIHKISLLVFSAAIMISAGLKQENLSNRKAFAVMPADSSVKIDKATGLIVDKGLDMVTAHCTGCHSSKLITQFHTDRAGWLEKIRWMQQKQKLWALGDAEPVILDYLAKNYPASETVNRRAALKGVEWYKLK</sequence>
<dbReference type="InterPro" id="IPR036909">
    <property type="entry name" value="Cyt_c-like_dom_sf"/>
</dbReference>
<reference evidence="1" key="2">
    <citation type="submission" date="2020-09" db="EMBL/GenBank/DDBJ databases">
        <authorList>
            <person name="Sun Q."/>
            <person name="Zhou Y."/>
        </authorList>
    </citation>
    <scope>NUCLEOTIDE SEQUENCE</scope>
    <source>
        <strain evidence="1">CGMCC 1.15958</strain>
    </source>
</reference>
<proteinExistence type="predicted"/>
<evidence type="ECO:0000313" key="1">
    <source>
        <dbReference type="EMBL" id="GGD77483.1"/>
    </source>
</evidence>
<dbReference type="GO" id="GO:0020037">
    <property type="term" value="F:heme binding"/>
    <property type="evidence" value="ECO:0007669"/>
    <property type="project" value="InterPro"/>
</dbReference>
<evidence type="ECO:0008006" key="3">
    <source>
        <dbReference type="Google" id="ProtNLM"/>
    </source>
</evidence>
<dbReference type="RefSeq" id="WP_188770034.1">
    <property type="nucleotide sequence ID" value="NZ_BMKK01000013.1"/>
</dbReference>
<dbReference type="SUPFAM" id="SSF46626">
    <property type="entry name" value="Cytochrome c"/>
    <property type="match status" value="1"/>
</dbReference>
<accession>A0A916Z5D5</accession>
<dbReference type="GO" id="GO:0009055">
    <property type="term" value="F:electron transfer activity"/>
    <property type="evidence" value="ECO:0007669"/>
    <property type="project" value="InterPro"/>
</dbReference>
<protein>
    <recommendedName>
        <fullName evidence="3">Monoheme cytochrome C</fullName>
    </recommendedName>
</protein>
<dbReference type="AlphaFoldDB" id="A0A916Z5D5"/>
<keyword evidence="2" id="KW-1185">Reference proteome</keyword>
<comment type="caution">
    <text evidence="1">The sequence shown here is derived from an EMBL/GenBank/DDBJ whole genome shotgun (WGS) entry which is preliminary data.</text>
</comment>
<name>A0A916Z5D5_9BACT</name>
<dbReference type="EMBL" id="BMKK01000013">
    <property type="protein sequence ID" value="GGD77483.1"/>
    <property type="molecule type" value="Genomic_DNA"/>
</dbReference>
<dbReference type="Proteomes" id="UP000609064">
    <property type="component" value="Unassembled WGS sequence"/>
</dbReference>
<dbReference type="Gene3D" id="1.10.760.10">
    <property type="entry name" value="Cytochrome c-like domain"/>
    <property type="match status" value="1"/>
</dbReference>